<evidence type="ECO:0000313" key="2">
    <source>
        <dbReference type="Proteomes" id="UP000886520"/>
    </source>
</evidence>
<accession>A0A9D4Z3N3</accession>
<name>A0A9D4Z3N3_ADICA</name>
<organism evidence="1 2">
    <name type="scientific">Adiantum capillus-veneris</name>
    <name type="common">Maidenhair fern</name>
    <dbReference type="NCBI Taxonomy" id="13818"/>
    <lineage>
        <taxon>Eukaryota</taxon>
        <taxon>Viridiplantae</taxon>
        <taxon>Streptophyta</taxon>
        <taxon>Embryophyta</taxon>
        <taxon>Tracheophyta</taxon>
        <taxon>Polypodiopsida</taxon>
        <taxon>Polypodiidae</taxon>
        <taxon>Polypodiales</taxon>
        <taxon>Pteridineae</taxon>
        <taxon>Pteridaceae</taxon>
        <taxon>Vittarioideae</taxon>
        <taxon>Adiantum</taxon>
    </lineage>
</organism>
<dbReference type="Proteomes" id="UP000886520">
    <property type="component" value="Chromosome 24"/>
</dbReference>
<dbReference type="EMBL" id="JABFUD020000024">
    <property type="protein sequence ID" value="KAI5060010.1"/>
    <property type="molecule type" value="Genomic_DNA"/>
</dbReference>
<sequence length="130" mass="14320">MFHQQQHDLISSSGPTEAELASDGELTKFLANAVGSVEESPDESMLRAEDHKQRLQPPVCCAGKCQDLHCWFVSAQTSMPSVLALDMLLERKISSSCFMTCSGKCPKLQSFIPSQKPMFLFSNSSSKAFQ</sequence>
<comment type="caution">
    <text evidence="1">The sequence shown here is derived from an EMBL/GenBank/DDBJ whole genome shotgun (WGS) entry which is preliminary data.</text>
</comment>
<reference evidence="1" key="1">
    <citation type="submission" date="2021-01" db="EMBL/GenBank/DDBJ databases">
        <title>Adiantum capillus-veneris genome.</title>
        <authorList>
            <person name="Fang Y."/>
            <person name="Liao Q."/>
        </authorList>
    </citation>
    <scope>NUCLEOTIDE SEQUENCE</scope>
    <source>
        <strain evidence="1">H3</strain>
        <tissue evidence="1">Leaf</tissue>
    </source>
</reference>
<keyword evidence="2" id="KW-1185">Reference proteome</keyword>
<gene>
    <name evidence="1" type="ORF">GOP47_0024430</name>
</gene>
<protein>
    <submittedName>
        <fullName evidence="1">Uncharacterized protein</fullName>
    </submittedName>
</protein>
<proteinExistence type="predicted"/>
<dbReference type="AlphaFoldDB" id="A0A9D4Z3N3"/>
<evidence type="ECO:0000313" key="1">
    <source>
        <dbReference type="EMBL" id="KAI5060010.1"/>
    </source>
</evidence>